<dbReference type="KEGG" id="msil:METEAL_10280"/>
<evidence type="ECO:0000256" key="6">
    <source>
        <dbReference type="ARBA" id="ARBA00038076"/>
    </source>
</evidence>
<dbReference type="RefSeq" id="WP_316414755.1">
    <property type="nucleotide sequence ID" value="NZ_AP027080.1"/>
</dbReference>
<name>A0AA48K7G7_9BACT</name>
<proteinExistence type="inferred from homology"/>
<dbReference type="AlphaFoldDB" id="A0AA48K7G7"/>
<gene>
    <name evidence="10" type="ORF">METEAL_10280</name>
</gene>
<feature type="transmembrane region" description="Helical" evidence="7">
    <location>
        <begin position="272"/>
        <end position="296"/>
    </location>
</feature>
<dbReference type="PANTHER" id="PTHR30572:SF4">
    <property type="entry name" value="ABC TRANSPORTER PERMEASE YTRF"/>
    <property type="match status" value="1"/>
</dbReference>
<dbReference type="GO" id="GO:0022857">
    <property type="term" value="F:transmembrane transporter activity"/>
    <property type="evidence" value="ECO:0007669"/>
    <property type="project" value="TreeGrafter"/>
</dbReference>
<dbReference type="Pfam" id="PF02687">
    <property type="entry name" value="FtsX"/>
    <property type="match status" value="1"/>
</dbReference>
<dbReference type="EMBL" id="AP027080">
    <property type="protein sequence ID" value="BDU71854.1"/>
    <property type="molecule type" value="Genomic_DNA"/>
</dbReference>
<keyword evidence="2" id="KW-1003">Cell membrane</keyword>
<keyword evidence="4 7" id="KW-1133">Transmembrane helix</keyword>
<dbReference type="Proteomes" id="UP001238179">
    <property type="component" value="Chromosome"/>
</dbReference>
<sequence>MPTLHFSLTQSLRSLARAPGFVVASCLTLSLGLAAALAAFGPAWDILGRPFDFRDSERIVTVSAEGPEGSTFIRPMKGSDFWTLRRELKATESLGACRDAFPEADLPEGKAPVRIALVTDGFFSTMGIPLLLGRDVEPGESRLGADRTVILEHRFWMRRYGGDPAVLGRTLNLDGVPHAIVGVLAPQRRKPWFLGDMVAFKPLAFEPGGRIPGGGVCWVFGRLSQGGRLAGLQSELDRVAPSLGPTRPAGDRSWGLKARGLVAQWRAQEAPALALTLAAGGLVLLLACANAAHLLLARNLARMREWGIRTALGSGLLGMGSIILTEAALLVLASLGLAVPLLAGLRAAGLLDLPPLGRVLNLPALIAALILALAGISALPMRWATRTDPALALQEGGTSTATRRSRRLRGGMAIFQVALAMALLCGAGMALRALERLRRTDLGYAYKDLAVACLRSDRGMDEALQRQLVREAEAIPGVKAAALSSSWPLVDQGNGEDLLPEGGSGTLHADYHRTGGGNLATLGLALLAGRDLEAGDQDACMVSRSFAERAWPGADPLGRRVSLPGGGRPPLTVVGVVGEARMSRLARAPVPALYAPIAKDLPGFPGLYLRTRLSTGALGGPLASILTRLDPSIRIQSINRLENLASREYEQPRLLSRQALVAAVLATVLAGVGLAGTLAETAARRRRDWGIRMALGAGPWHLVRHVLGDLARILAPGLALGMGLAWGLGRVLQYQFPGTDPADPAMLGGAAVLLALAGFAAGTLPALQVLGIRPAESLRAE</sequence>
<feature type="transmembrane region" description="Helical" evidence="7">
    <location>
        <begin position="316"/>
        <end position="339"/>
    </location>
</feature>
<evidence type="ECO:0000259" key="8">
    <source>
        <dbReference type="Pfam" id="PF02687"/>
    </source>
</evidence>
<keyword evidence="3 7" id="KW-0812">Transmembrane</keyword>
<dbReference type="PANTHER" id="PTHR30572">
    <property type="entry name" value="MEMBRANE COMPONENT OF TRANSPORTER-RELATED"/>
    <property type="match status" value="1"/>
</dbReference>
<accession>A0AA48K7G7</accession>
<feature type="transmembrane region" description="Helical" evidence="7">
    <location>
        <begin position="749"/>
        <end position="772"/>
    </location>
</feature>
<keyword evidence="11" id="KW-1185">Reference proteome</keyword>
<evidence type="ECO:0000256" key="5">
    <source>
        <dbReference type="ARBA" id="ARBA00023136"/>
    </source>
</evidence>
<feature type="transmembrane region" description="Helical" evidence="7">
    <location>
        <begin position="413"/>
        <end position="434"/>
    </location>
</feature>
<evidence type="ECO:0000259" key="9">
    <source>
        <dbReference type="Pfam" id="PF12704"/>
    </source>
</evidence>
<comment type="similarity">
    <text evidence="6">Belongs to the ABC-4 integral membrane protein family.</text>
</comment>
<evidence type="ECO:0000313" key="11">
    <source>
        <dbReference type="Proteomes" id="UP001238179"/>
    </source>
</evidence>
<evidence type="ECO:0000313" key="10">
    <source>
        <dbReference type="EMBL" id="BDU71854.1"/>
    </source>
</evidence>
<evidence type="ECO:0000256" key="1">
    <source>
        <dbReference type="ARBA" id="ARBA00004651"/>
    </source>
</evidence>
<dbReference type="GO" id="GO:0005886">
    <property type="term" value="C:plasma membrane"/>
    <property type="evidence" value="ECO:0007669"/>
    <property type="project" value="UniProtKB-SubCell"/>
</dbReference>
<feature type="transmembrane region" description="Helical" evidence="7">
    <location>
        <begin position="659"/>
        <end position="679"/>
    </location>
</feature>
<evidence type="ECO:0000256" key="4">
    <source>
        <dbReference type="ARBA" id="ARBA00022989"/>
    </source>
</evidence>
<keyword evidence="5 7" id="KW-0472">Membrane</keyword>
<dbReference type="InterPro" id="IPR003838">
    <property type="entry name" value="ABC3_permease_C"/>
</dbReference>
<evidence type="ECO:0000256" key="7">
    <source>
        <dbReference type="SAM" id="Phobius"/>
    </source>
</evidence>
<dbReference type="InterPro" id="IPR050250">
    <property type="entry name" value="Macrolide_Exporter_MacB"/>
</dbReference>
<feature type="domain" description="ABC3 transporter permease C-terminal" evidence="8">
    <location>
        <begin position="661"/>
        <end position="772"/>
    </location>
</feature>
<feature type="transmembrane region" description="Helical" evidence="7">
    <location>
        <begin position="359"/>
        <end position="379"/>
    </location>
</feature>
<evidence type="ECO:0000256" key="3">
    <source>
        <dbReference type="ARBA" id="ARBA00022692"/>
    </source>
</evidence>
<evidence type="ECO:0000256" key="2">
    <source>
        <dbReference type="ARBA" id="ARBA00022475"/>
    </source>
</evidence>
<evidence type="ECO:0008006" key="12">
    <source>
        <dbReference type="Google" id="ProtNLM"/>
    </source>
</evidence>
<feature type="domain" description="MacB-like periplasmic core" evidence="9">
    <location>
        <begin position="26"/>
        <end position="202"/>
    </location>
</feature>
<dbReference type="Pfam" id="PF12704">
    <property type="entry name" value="MacB_PCD"/>
    <property type="match status" value="2"/>
</dbReference>
<reference evidence="11" key="1">
    <citation type="journal article" date="2023" name="Int. J. Syst. Evol. Microbiol.">
        <title>Mesoterricola silvestris gen. nov., sp. nov., Mesoterricola sediminis sp. nov., Geothrix oryzae sp. nov., Geothrix edaphica sp. nov., Geothrix rubra sp. nov., and Geothrix limicola sp. nov., six novel members of Acidobacteriota isolated from soils.</title>
        <authorList>
            <person name="Itoh H."/>
            <person name="Sugisawa Y."/>
            <person name="Mise K."/>
            <person name="Xu Z."/>
            <person name="Kuniyasu M."/>
            <person name="Ushijima N."/>
            <person name="Kawano K."/>
            <person name="Kobayashi E."/>
            <person name="Shiratori Y."/>
            <person name="Masuda Y."/>
            <person name="Senoo K."/>
        </authorList>
    </citation>
    <scope>NUCLEOTIDE SEQUENCE [LARGE SCALE GENOMIC DNA]</scope>
    <source>
        <strain evidence="11">W79</strain>
    </source>
</reference>
<dbReference type="InterPro" id="IPR025857">
    <property type="entry name" value="MacB_PCD"/>
</dbReference>
<feature type="domain" description="MacB-like periplasmic core" evidence="9">
    <location>
        <begin position="434"/>
        <end position="596"/>
    </location>
</feature>
<feature type="transmembrane region" description="Helical" evidence="7">
    <location>
        <begin position="710"/>
        <end position="729"/>
    </location>
</feature>
<protein>
    <recommendedName>
        <fullName evidence="12">FtsX-like permease family protein</fullName>
    </recommendedName>
</protein>
<comment type="subcellular location">
    <subcellularLocation>
        <location evidence="1">Cell membrane</location>
        <topology evidence="1">Multi-pass membrane protein</topology>
    </subcellularLocation>
</comment>
<organism evidence="10 11">
    <name type="scientific">Mesoterricola silvestris</name>
    <dbReference type="NCBI Taxonomy" id="2927979"/>
    <lineage>
        <taxon>Bacteria</taxon>
        <taxon>Pseudomonadati</taxon>
        <taxon>Acidobacteriota</taxon>
        <taxon>Holophagae</taxon>
        <taxon>Holophagales</taxon>
        <taxon>Holophagaceae</taxon>
        <taxon>Mesoterricola</taxon>
    </lineage>
</organism>